<evidence type="ECO:0000313" key="2">
    <source>
        <dbReference type="EMBL" id="OAG27023.1"/>
    </source>
</evidence>
<protein>
    <submittedName>
        <fullName evidence="2">Uncharacterized protein</fullName>
    </submittedName>
</protein>
<keyword evidence="1" id="KW-0812">Transmembrane</keyword>
<proteinExistence type="predicted"/>
<accession>A0A177E4Y1</accession>
<evidence type="ECO:0000256" key="1">
    <source>
        <dbReference type="SAM" id="Phobius"/>
    </source>
</evidence>
<keyword evidence="1" id="KW-0472">Membrane</keyword>
<organism evidence="2 3">
    <name type="scientific">Thermodesulfatator autotrophicus</name>
    <dbReference type="NCBI Taxonomy" id="1795632"/>
    <lineage>
        <taxon>Bacteria</taxon>
        <taxon>Pseudomonadati</taxon>
        <taxon>Thermodesulfobacteriota</taxon>
        <taxon>Thermodesulfobacteria</taxon>
        <taxon>Thermodesulfobacteriales</taxon>
        <taxon>Thermodesulfatatoraceae</taxon>
        <taxon>Thermodesulfatator</taxon>
    </lineage>
</organism>
<feature type="transmembrane region" description="Helical" evidence="1">
    <location>
        <begin position="313"/>
        <end position="333"/>
    </location>
</feature>
<comment type="caution">
    <text evidence="2">The sequence shown here is derived from an EMBL/GenBank/DDBJ whole genome shotgun (WGS) entry which is preliminary data.</text>
</comment>
<feature type="transmembrane region" description="Helical" evidence="1">
    <location>
        <begin position="424"/>
        <end position="442"/>
    </location>
</feature>
<feature type="transmembrane region" description="Helical" evidence="1">
    <location>
        <begin position="175"/>
        <end position="199"/>
    </location>
</feature>
<reference evidence="2 3" key="1">
    <citation type="submission" date="2016-02" db="EMBL/GenBank/DDBJ databases">
        <title>Draft genome sequence of Thermodesulfatator sp. S606.</title>
        <authorList>
            <person name="Lai Q."/>
            <person name="Cao J."/>
            <person name="Dupont S."/>
            <person name="Shao Z."/>
            <person name="Jebbar M."/>
            <person name="Alain K."/>
        </authorList>
    </citation>
    <scope>NUCLEOTIDE SEQUENCE [LARGE SCALE GENOMIC DNA]</scope>
    <source>
        <strain evidence="2 3">S606</strain>
    </source>
</reference>
<feature type="transmembrane region" description="Helical" evidence="1">
    <location>
        <begin position="112"/>
        <end position="129"/>
    </location>
</feature>
<feature type="transmembrane region" description="Helical" evidence="1">
    <location>
        <begin position="12"/>
        <end position="44"/>
    </location>
</feature>
<keyword evidence="1" id="KW-1133">Transmembrane helix</keyword>
<feature type="transmembrane region" description="Helical" evidence="1">
    <location>
        <begin position="237"/>
        <end position="262"/>
    </location>
</feature>
<dbReference type="Proteomes" id="UP000076964">
    <property type="component" value="Unassembled WGS sequence"/>
</dbReference>
<gene>
    <name evidence="2" type="ORF">TH606_09080</name>
</gene>
<sequence>MFKNSVCFLILLIFIFFCSALVVFYNLFIFFLLILSCIVGFYLFRLKDIRLFLLIISLFSTIYLAFYFPFYGFILNFTSNYKNLLYAVGIRSLLISFFLFLIFFSKKIFKKNLLYFMTIFYLILEFLRSENKIGGIIYLLNSFFPVFLFLIVLHFTAKYRFKGKYEYFKKNDSILILRIVFVVMLVVYIIDLIYGFYFLQLQEIFHPKYVLAIKHKGHPFEGLYHPSWFSIIGNNCYLRFLGIFPDAIKNGYFLALFFILIFHTKLKPKIFKIYFSLFLLSSLVFTLCKGALCLLVIYFVTYFLVKLNYIRRFSFYIVYILIILFLLIIASFYFPGSNTVHVLGLINALYFLSDSSILETLLGKGLGFGGNLAVIYTTSGNWIKAGAESGVGVVLTNLGLIGFCLYSFYFFSLWRILLKENNKCSNMMVSLLLSLYVLSFLQEDLINSSIWSMFFLIITISVYYKEIYNKTT</sequence>
<feature type="transmembrane region" description="Helical" evidence="1">
    <location>
        <begin position="84"/>
        <end position="105"/>
    </location>
</feature>
<dbReference type="EMBL" id="LSFI01000044">
    <property type="protein sequence ID" value="OAG27023.1"/>
    <property type="molecule type" value="Genomic_DNA"/>
</dbReference>
<name>A0A177E4Y1_9BACT</name>
<feature type="transmembrane region" description="Helical" evidence="1">
    <location>
        <begin position="274"/>
        <end position="301"/>
    </location>
</feature>
<dbReference type="STRING" id="1795632.TH606_09080"/>
<feature type="transmembrane region" description="Helical" evidence="1">
    <location>
        <begin position="51"/>
        <end position="72"/>
    </location>
</feature>
<feature type="transmembrane region" description="Helical" evidence="1">
    <location>
        <begin position="391"/>
        <end position="412"/>
    </location>
</feature>
<dbReference type="AlphaFoldDB" id="A0A177E4Y1"/>
<evidence type="ECO:0000313" key="3">
    <source>
        <dbReference type="Proteomes" id="UP000076964"/>
    </source>
</evidence>
<feature type="transmembrane region" description="Helical" evidence="1">
    <location>
        <begin position="135"/>
        <end position="155"/>
    </location>
</feature>
<feature type="transmembrane region" description="Helical" evidence="1">
    <location>
        <begin position="448"/>
        <end position="464"/>
    </location>
</feature>
<feature type="transmembrane region" description="Helical" evidence="1">
    <location>
        <begin position="340"/>
        <end position="358"/>
    </location>
</feature>
<keyword evidence="3" id="KW-1185">Reference proteome</keyword>